<evidence type="ECO:0000313" key="1">
    <source>
        <dbReference type="EMBL" id="MBX71619.1"/>
    </source>
</evidence>
<dbReference type="AlphaFoldDB" id="A0A2P2QX83"/>
<reference evidence="1" key="1">
    <citation type="submission" date="2018-02" db="EMBL/GenBank/DDBJ databases">
        <title>Rhizophora mucronata_Transcriptome.</title>
        <authorList>
            <person name="Meera S.P."/>
            <person name="Sreeshan A."/>
            <person name="Augustine A."/>
        </authorList>
    </citation>
    <scope>NUCLEOTIDE SEQUENCE</scope>
    <source>
        <tissue evidence="1">Leaf</tissue>
    </source>
</reference>
<accession>A0A2P2QX83</accession>
<dbReference type="EMBL" id="GGEC01091135">
    <property type="protein sequence ID" value="MBX71619.1"/>
    <property type="molecule type" value="Transcribed_RNA"/>
</dbReference>
<proteinExistence type="predicted"/>
<organism evidence="1">
    <name type="scientific">Rhizophora mucronata</name>
    <name type="common">Asiatic mangrove</name>
    <dbReference type="NCBI Taxonomy" id="61149"/>
    <lineage>
        <taxon>Eukaryota</taxon>
        <taxon>Viridiplantae</taxon>
        <taxon>Streptophyta</taxon>
        <taxon>Embryophyta</taxon>
        <taxon>Tracheophyta</taxon>
        <taxon>Spermatophyta</taxon>
        <taxon>Magnoliopsida</taxon>
        <taxon>eudicotyledons</taxon>
        <taxon>Gunneridae</taxon>
        <taxon>Pentapetalae</taxon>
        <taxon>rosids</taxon>
        <taxon>fabids</taxon>
        <taxon>Malpighiales</taxon>
        <taxon>Rhizophoraceae</taxon>
        <taxon>Rhizophora</taxon>
    </lineage>
</organism>
<protein>
    <submittedName>
        <fullName evidence="1">Uncharacterized protein</fullName>
    </submittedName>
</protein>
<name>A0A2P2QX83_RHIMU</name>
<sequence length="34" mass="3942">MQGTVHENLAIKEADTYSNNYLGEHFLSFRKSKL</sequence>